<dbReference type="SUPFAM" id="SSF51905">
    <property type="entry name" value="FAD/NAD(P)-binding domain"/>
    <property type="match status" value="1"/>
</dbReference>
<dbReference type="Gene3D" id="3.50.50.60">
    <property type="entry name" value="FAD/NAD(P)-binding domain"/>
    <property type="match status" value="1"/>
</dbReference>
<dbReference type="PANTHER" id="PTHR43422:SF3">
    <property type="entry name" value="THIAMINE THIAZOLE SYNTHASE"/>
    <property type="match status" value="1"/>
</dbReference>
<name>A0ABW7HN77_9ACTN</name>
<protein>
    <submittedName>
        <fullName evidence="2">FAD-dependent oxidoreductase</fullName>
    </submittedName>
</protein>
<dbReference type="InterPro" id="IPR002938">
    <property type="entry name" value="FAD-bd"/>
</dbReference>
<dbReference type="InterPro" id="IPR036188">
    <property type="entry name" value="FAD/NAD-bd_sf"/>
</dbReference>
<proteinExistence type="predicted"/>
<dbReference type="EMBL" id="JBIHMK010000007">
    <property type="protein sequence ID" value="MFH0247307.1"/>
    <property type="molecule type" value="Genomic_DNA"/>
</dbReference>
<dbReference type="PRINTS" id="PR00420">
    <property type="entry name" value="RNGMNOXGNASE"/>
</dbReference>
<evidence type="ECO:0000259" key="1">
    <source>
        <dbReference type="Pfam" id="PF01494"/>
    </source>
</evidence>
<keyword evidence="3" id="KW-1185">Reference proteome</keyword>
<accession>A0ABW7HN77</accession>
<dbReference type="PANTHER" id="PTHR43422">
    <property type="entry name" value="THIAMINE THIAZOLE SYNTHASE"/>
    <property type="match status" value="1"/>
</dbReference>
<feature type="domain" description="FAD-binding" evidence="1">
    <location>
        <begin position="16"/>
        <end position="362"/>
    </location>
</feature>
<reference evidence="2 3" key="1">
    <citation type="submission" date="2024-10" db="EMBL/GenBank/DDBJ databases">
        <authorList>
            <person name="Cho J.-C."/>
        </authorList>
    </citation>
    <scope>NUCLEOTIDE SEQUENCE [LARGE SCALE GENOMIC DNA]</scope>
    <source>
        <strain evidence="2 3">KCTC29696</strain>
    </source>
</reference>
<dbReference type="RefSeq" id="WP_279951224.1">
    <property type="nucleotide sequence ID" value="NZ_BAABEN010000006.1"/>
</dbReference>
<evidence type="ECO:0000313" key="2">
    <source>
        <dbReference type="EMBL" id="MFH0247307.1"/>
    </source>
</evidence>
<evidence type="ECO:0000313" key="3">
    <source>
        <dbReference type="Proteomes" id="UP001607069"/>
    </source>
</evidence>
<organism evidence="2 3">
    <name type="scientific">Streptomyces chitinivorans</name>
    <dbReference type="NCBI Taxonomy" id="1257027"/>
    <lineage>
        <taxon>Bacteria</taxon>
        <taxon>Bacillati</taxon>
        <taxon>Actinomycetota</taxon>
        <taxon>Actinomycetes</taxon>
        <taxon>Kitasatosporales</taxon>
        <taxon>Streptomycetaceae</taxon>
        <taxon>Streptomyces</taxon>
    </lineage>
</organism>
<comment type="caution">
    <text evidence="2">The sequence shown here is derived from an EMBL/GenBank/DDBJ whole genome shotgun (WGS) entry which is preliminary data.</text>
</comment>
<sequence>MVPTPRPARPAERSHAVVIGAGLAGLTAARALADTYERVTVLDRDTLPAEPAPRRGVPQSRQLHVLLARGAQALEELFPGFLEELLAAGATRADTQGEAHWYLDGHLLRPAPSGVISYGASRPRVEHHVRARVAALPGVVIRQGVEALGPVATSDRGRVTGVRVRPRSGGAGETGGAGEETIPADLVVDASGRGSRAPAWLEELGYHRPRQTRVRADVVYVTRHFRREPHHIGGRSGVALVPFPGLPRGGAIVSEREDRFAVVLFGLLGEEPPVDEAGMLAYAESLPGPDVAEVLRTAEPLDEPVRMRYPASARRHYEKLDRHLGGFLVTGDALCSFNPTYGQGMTAAAQQAVVLRALLAREPREPREPRERGRDADGLPRRFFRAAAKVVDTPWLLAAGGDLRFPGAEGRRGPADGLLDRYLTRYRAAASVDPVLGRTFLSVAHMLQPPARLMSPGHVLRVLRAPRTGGPAGAES</sequence>
<dbReference type="Pfam" id="PF01494">
    <property type="entry name" value="FAD_binding_3"/>
    <property type="match status" value="1"/>
</dbReference>
<dbReference type="Proteomes" id="UP001607069">
    <property type="component" value="Unassembled WGS sequence"/>
</dbReference>
<gene>
    <name evidence="2" type="ORF">ACG5V6_03635</name>
</gene>